<name>A0A511W112_9BACI</name>
<evidence type="ECO:0000256" key="2">
    <source>
        <dbReference type="ARBA" id="ARBA00022884"/>
    </source>
</evidence>
<dbReference type="InterPro" id="IPR037121">
    <property type="entry name" value="Ribosomal_bL25_C"/>
</dbReference>
<dbReference type="Gene3D" id="2.40.240.10">
    <property type="entry name" value="Ribosomal Protein L25, Chain P"/>
    <property type="match status" value="1"/>
</dbReference>
<dbReference type="Pfam" id="PF14693">
    <property type="entry name" value="Ribosomal_TL5_C"/>
    <property type="match status" value="1"/>
</dbReference>
<dbReference type="InterPro" id="IPR020057">
    <property type="entry name" value="Ribosomal_bL25_b-dom"/>
</dbReference>
<organism evidence="9 10">
    <name type="scientific">Alkalibacillus haloalkaliphilus</name>
    <dbReference type="NCBI Taxonomy" id="94136"/>
    <lineage>
        <taxon>Bacteria</taxon>
        <taxon>Bacillati</taxon>
        <taxon>Bacillota</taxon>
        <taxon>Bacilli</taxon>
        <taxon>Bacillales</taxon>
        <taxon>Bacillaceae</taxon>
        <taxon>Alkalibacillus</taxon>
    </lineage>
</organism>
<dbReference type="GO" id="GO:0022625">
    <property type="term" value="C:cytosolic large ribosomal subunit"/>
    <property type="evidence" value="ECO:0007669"/>
    <property type="project" value="TreeGrafter"/>
</dbReference>
<dbReference type="OrthoDB" id="9790002at2"/>
<dbReference type="Gene3D" id="2.170.120.20">
    <property type="entry name" value="Ribosomal protein L25, beta domain"/>
    <property type="match status" value="1"/>
</dbReference>
<dbReference type="InterPro" id="IPR011035">
    <property type="entry name" value="Ribosomal_bL25/Gln-tRNA_synth"/>
</dbReference>
<dbReference type="AlphaFoldDB" id="A0A511W112"/>
<dbReference type="NCBIfam" id="NF004133">
    <property type="entry name" value="PRK05618.2-4"/>
    <property type="match status" value="1"/>
</dbReference>
<dbReference type="PANTHER" id="PTHR33284:SF1">
    <property type="entry name" value="RIBOSOMAL PROTEIN L25_GLN-TRNA SYNTHETASE, ANTI-CODON-BINDING DOMAIN-CONTAINING PROTEIN"/>
    <property type="match status" value="1"/>
</dbReference>
<evidence type="ECO:0000259" key="7">
    <source>
        <dbReference type="Pfam" id="PF01386"/>
    </source>
</evidence>
<keyword evidence="1 5" id="KW-0699">rRNA-binding</keyword>
<feature type="domain" description="Large ribosomal subunit protein bL25 beta" evidence="8">
    <location>
        <begin position="100"/>
        <end position="183"/>
    </location>
</feature>
<dbReference type="InterPro" id="IPR020056">
    <property type="entry name" value="Rbsml_bL25/Gln-tRNA_synth_N"/>
</dbReference>
<dbReference type="SUPFAM" id="SSF50715">
    <property type="entry name" value="Ribosomal protein L25-like"/>
    <property type="match status" value="1"/>
</dbReference>
<reference evidence="9 10" key="1">
    <citation type="submission" date="2019-07" db="EMBL/GenBank/DDBJ databases">
        <title>Whole genome shotgun sequence of Alkalibacillus haloalkaliphilus NBRC 103110.</title>
        <authorList>
            <person name="Hosoyama A."/>
            <person name="Uohara A."/>
            <person name="Ohji S."/>
            <person name="Ichikawa N."/>
        </authorList>
    </citation>
    <scope>NUCLEOTIDE SEQUENCE [LARGE SCALE GENOMIC DNA]</scope>
    <source>
        <strain evidence="9 10">NBRC 103110</strain>
    </source>
</reference>
<comment type="subunit">
    <text evidence="5">Part of the 50S ribosomal subunit; part of the 5S rRNA/L5/L18/L25 subcomplex. Contacts the 5S rRNA. Binds to the 5S rRNA independently of L5 and L18.</text>
</comment>
<evidence type="ECO:0000259" key="8">
    <source>
        <dbReference type="Pfam" id="PF14693"/>
    </source>
</evidence>
<dbReference type="NCBIfam" id="TIGR00731">
    <property type="entry name" value="bL25_bact_ctc"/>
    <property type="match status" value="1"/>
</dbReference>
<evidence type="ECO:0000256" key="3">
    <source>
        <dbReference type="ARBA" id="ARBA00022980"/>
    </source>
</evidence>
<evidence type="ECO:0000313" key="9">
    <source>
        <dbReference type="EMBL" id="GEN44734.1"/>
    </source>
</evidence>
<evidence type="ECO:0000256" key="4">
    <source>
        <dbReference type="ARBA" id="ARBA00023274"/>
    </source>
</evidence>
<accession>A0A511W112</accession>
<evidence type="ECO:0000256" key="6">
    <source>
        <dbReference type="SAM" id="MobiDB-lite"/>
    </source>
</evidence>
<feature type="compositionally biased region" description="Acidic residues" evidence="6">
    <location>
        <begin position="189"/>
        <end position="202"/>
    </location>
</feature>
<feature type="domain" description="Large ribosomal subunit protein bL25 L25" evidence="7">
    <location>
        <begin position="5"/>
        <end position="92"/>
    </location>
</feature>
<dbReference type="GO" id="GO:0008097">
    <property type="term" value="F:5S rRNA binding"/>
    <property type="evidence" value="ECO:0007669"/>
    <property type="project" value="InterPro"/>
</dbReference>
<comment type="function">
    <text evidence="5">This is one of the proteins that binds to the 5S RNA in the ribosome where it forms part of the central protuberance.</text>
</comment>
<keyword evidence="10" id="KW-1185">Reference proteome</keyword>
<keyword evidence="4 5" id="KW-0687">Ribonucleoprotein</keyword>
<dbReference type="Pfam" id="PF01386">
    <property type="entry name" value="Ribosomal_L25p"/>
    <property type="match status" value="1"/>
</dbReference>
<dbReference type="EMBL" id="BJYA01000001">
    <property type="protein sequence ID" value="GEN44734.1"/>
    <property type="molecule type" value="Genomic_DNA"/>
</dbReference>
<evidence type="ECO:0000313" key="10">
    <source>
        <dbReference type="Proteomes" id="UP000321440"/>
    </source>
</evidence>
<protein>
    <recommendedName>
        <fullName evidence="5">Large ribosomal subunit protein bL25</fullName>
    </recommendedName>
    <alternativeName>
        <fullName evidence="5">General stress protein CTC</fullName>
    </alternativeName>
</protein>
<dbReference type="InterPro" id="IPR020930">
    <property type="entry name" value="Ribosomal_uL5_bac-type"/>
</dbReference>
<feature type="region of interest" description="Disordered" evidence="6">
    <location>
        <begin position="181"/>
        <end position="218"/>
    </location>
</feature>
<keyword evidence="3 5" id="KW-0689">Ribosomal protein</keyword>
<dbReference type="GO" id="GO:0006412">
    <property type="term" value="P:translation"/>
    <property type="evidence" value="ECO:0007669"/>
    <property type="project" value="UniProtKB-UniRule"/>
</dbReference>
<evidence type="ECO:0000256" key="5">
    <source>
        <dbReference type="HAMAP-Rule" id="MF_01334"/>
    </source>
</evidence>
<dbReference type="InterPro" id="IPR029751">
    <property type="entry name" value="Ribosomal_L25_dom"/>
</dbReference>
<dbReference type="InterPro" id="IPR001021">
    <property type="entry name" value="Ribosomal_bL25_long"/>
</dbReference>
<dbReference type="RefSeq" id="WP_146814030.1">
    <property type="nucleotide sequence ID" value="NZ_BJYA01000001.1"/>
</dbReference>
<dbReference type="GO" id="GO:0003735">
    <property type="term" value="F:structural constituent of ribosome"/>
    <property type="evidence" value="ECO:0007669"/>
    <property type="project" value="InterPro"/>
</dbReference>
<dbReference type="CDD" id="cd00495">
    <property type="entry name" value="Ribosomal_L25_TL5_CTC"/>
    <property type="match status" value="1"/>
</dbReference>
<sequence>MAAVIQAKERPDTRNSVTKSIRREGFVPAVVYGKGKEPVTISVENMDLVKKVRDEGRNAVFSLQIEGGKSLDAMLYDYQTDSIRQDLTHIDFYLVDMSTEVDVEVTINIDGESKGEKEGGVLQQTLHTLNIRTTPNKIPDEITIASADLDIGDSVTVGDLKTTKDYEILDDDESTIVTVLPPQQADVPEVGEEGAAGDEQAEPEVINDKSDGEGENEE</sequence>
<dbReference type="PANTHER" id="PTHR33284">
    <property type="entry name" value="RIBOSOMAL PROTEIN L25/GLN-TRNA SYNTHETASE, ANTI-CODON-BINDING DOMAIN-CONTAINING PROTEIN"/>
    <property type="match status" value="1"/>
</dbReference>
<gene>
    <name evidence="5 9" type="primary">rplY</name>
    <name evidence="5" type="synonym">ctc</name>
    <name evidence="9" type="ORF">AHA02nite_05100</name>
</gene>
<keyword evidence="2 5" id="KW-0694">RNA-binding</keyword>
<comment type="similarity">
    <text evidence="5">Belongs to the bacterial ribosomal protein bL25 family. CTC subfamily.</text>
</comment>
<evidence type="ECO:0000256" key="1">
    <source>
        <dbReference type="ARBA" id="ARBA00022730"/>
    </source>
</evidence>
<comment type="caution">
    <text evidence="9">The sequence shown here is derived from an EMBL/GenBank/DDBJ whole genome shotgun (WGS) entry which is preliminary data.</text>
</comment>
<proteinExistence type="inferred from homology"/>
<dbReference type="HAMAP" id="MF_01334">
    <property type="entry name" value="Ribosomal_bL25_CTC"/>
    <property type="match status" value="1"/>
</dbReference>
<dbReference type="Proteomes" id="UP000321440">
    <property type="component" value="Unassembled WGS sequence"/>
</dbReference>